<evidence type="ECO:0000313" key="6">
    <source>
        <dbReference type="EMBL" id="CEP12544.1"/>
    </source>
</evidence>
<dbReference type="OrthoDB" id="71600at2759"/>
<dbReference type="STRING" id="35722.A0A0B7NC09"/>
<sequence length="159" mass="18085">MHNLDNYGSKSWDFFQQQDSNFLLEVEKCIKCCGYESVQDRAVPKTCAAALNVNIGCKQAVASRIQQWHQYLTIAVIVLFAIQLVALLASVVLSCMIDRETREEETYMALLSSQNNNHHYSWLNHGESSYHPSSGYFVRNTRSSQRSIPRYGSTPSTKL</sequence>
<keyword evidence="4 5" id="KW-0472">Membrane</keyword>
<keyword evidence="7" id="KW-1185">Reference proteome</keyword>
<organism evidence="6 7">
    <name type="scientific">Parasitella parasitica</name>
    <dbReference type="NCBI Taxonomy" id="35722"/>
    <lineage>
        <taxon>Eukaryota</taxon>
        <taxon>Fungi</taxon>
        <taxon>Fungi incertae sedis</taxon>
        <taxon>Mucoromycota</taxon>
        <taxon>Mucoromycotina</taxon>
        <taxon>Mucoromycetes</taxon>
        <taxon>Mucorales</taxon>
        <taxon>Mucorineae</taxon>
        <taxon>Mucoraceae</taxon>
        <taxon>Parasitella</taxon>
    </lineage>
</organism>
<evidence type="ECO:0000256" key="2">
    <source>
        <dbReference type="ARBA" id="ARBA00022692"/>
    </source>
</evidence>
<dbReference type="Pfam" id="PF00335">
    <property type="entry name" value="Tetraspanin"/>
    <property type="match status" value="1"/>
</dbReference>
<evidence type="ECO:0000256" key="5">
    <source>
        <dbReference type="SAM" id="Phobius"/>
    </source>
</evidence>
<name>A0A0B7NC09_9FUNG</name>
<evidence type="ECO:0000256" key="3">
    <source>
        <dbReference type="ARBA" id="ARBA00022989"/>
    </source>
</evidence>
<dbReference type="EMBL" id="LN728061">
    <property type="protein sequence ID" value="CEP12544.1"/>
    <property type="molecule type" value="Genomic_DNA"/>
</dbReference>
<evidence type="ECO:0000313" key="7">
    <source>
        <dbReference type="Proteomes" id="UP000054107"/>
    </source>
</evidence>
<keyword evidence="3 5" id="KW-1133">Transmembrane helix</keyword>
<dbReference type="InterPro" id="IPR018499">
    <property type="entry name" value="Tetraspanin/Peripherin"/>
</dbReference>
<evidence type="ECO:0000256" key="1">
    <source>
        <dbReference type="ARBA" id="ARBA00004141"/>
    </source>
</evidence>
<protein>
    <submittedName>
        <fullName evidence="6">Uncharacterized protein</fullName>
    </submittedName>
</protein>
<accession>A0A0B7NC09</accession>
<dbReference type="AlphaFoldDB" id="A0A0B7NC09"/>
<dbReference type="Proteomes" id="UP000054107">
    <property type="component" value="Unassembled WGS sequence"/>
</dbReference>
<feature type="transmembrane region" description="Helical" evidence="5">
    <location>
        <begin position="71"/>
        <end position="93"/>
    </location>
</feature>
<evidence type="ECO:0000256" key="4">
    <source>
        <dbReference type="ARBA" id="ARBA00023136"/>
    </source>
</evidence>
<comment type="subcellular location">
    <subcellularLocation>
        <location evidence="1">Membrane</location>
        <topology evidence="1">Multi-pass membrane protein</topology>
    </subcellularLocation>
</comment>
<reference evidence="6 7" key="1">
    <citation type="submission" date="2014-09" db="EMBL/GenBank/DDBJ databases">
        <authorList>
            <person name="Ellenberger Sabrina"/>
        </authorList>
    </citation>
    <scope>NUCLEOTIDE SEQUENCE [LARGE SCALE GENOMIC DNA]</scope>
    <source>
        <strain evidence="6 7">CBS 412.66</strain>
    </source>
</reference>
<gene>
    <name evidence="6" type="primary">PARPA_06515.1 scaffold 22734</name>
</gene>
<proteinExistence type="predicted"/>
<keyword evidence="2 5" id="KW-0812">Transmembrane</keyword>
<dbReference type="GO" id="GO:0016020">
    <property type="term" value="C:membrane"/>
    <property type="evidence" value="ECO:0007669"/>
    <property type="project" value="UniProtKB-SubCell"/>
</dbReference>